<keyword evidence="2" id="KW-1133">Transmembrane helix</keyword>
<comment type="caution">
    <text evidence="3">The sequence shown here is derived from an EMBL/GenBank/DDBJ whole genome shotgun (WGS) entry which is preliminary data.</text>
</comment>
<feature type="transmembrane region" description="Helical" evidence="2">
    <location>
        <begin position="185"/>
        <end position="206"/>
    </location>
</feature>
<evidence type="ECO:0000313" key="3">
    <source>
        <dbReference type="EMBL" id="RAW39431.1"/>
    </source>
</evidence>
<reference evidence="3 4" key="1">
    <citation type="submission" date="2018-01" db="EMBL/GenBank/DDBJ databases">
        <title>Draft genome of the strawberry crown rot pathogen Phytophthora cactorum.</title>
        <authorList>
            <person name="Armitage A.D."/>
            <person name="Lysoe E."/>
            <person name="Nellist C.F."/>
            <person name="Harrison R.J."/>
            <person name="Brurberg M.B."/>
        </authorList>
    </citation>
    <scope>NUCLEOTIDE SEQUENCE [LARGE SCALE GENOMIC DNA]</scope>
    <source>
        <strain evidence="3 4">10300</strain>
    </source>
</reference>
<evidence type="ECO:0000256" key="2">
    <source>
        <dbReference type="SAM" id="Phobius"/>
    </source>
</evidence>
<feature type="transmembrane region" description="Helical" evidence="2">
    <location>
        <begin position="528"/>
        <end position="550"/>
    </location>
</feature>
<feature type="transmembrane region" description="Helical" evidence="2">
    <location>
        <begin position="212"/>
        <end position="229"/>
    </location>
</feature>
<dbReference type="VEuPathDB" id="FungiDB:PC110_g4304"/>
<organism evidence="3 4">
    <name type="scientific">Phytophthora cactorum</name>
    <dbReference type="NCBI Taxonomy" id="29920"/>
    <lineage>
        <taxon>Eukaryota</taxon>
        <taxon>Sar</taxon>
        <taxon>Stramenopiles</taxon>
        <taxon>Oomycota</taxon>
        <taxon>Peronosporomycetes</taxon>
        <taxon>Peronosporales</taxon>
        <taxon>Peronosporaceae</taxon>
        <taxon>Phytophthora</taxon>
    </lineage>
</organism>
<dbReference type="STRING" id="29920.A0A329SSE9"/>
<dbReference type="AlphaFoldDB" id="A0A329SSE9"/>
<feature type="transmembrane region" description="Helical" evidence="2">
    <location>
        <begin position="270"/>
        <end position="288"/>
    </location>
</feature>
<keyword evidence="2" id="KW-0812">Transmembrane</keyword>
<dbReference type="OrthoDB" id="123675at2759"/>
<feature type="transmembrane region" description="Helical" evidence="2">
    <location>
        <begin position="489"/>
        <end position="508"/>
    </location>
</feature>
<keyword evidence="2" id="KW-0472">Membrane</keyword>
<dbReference type="EMBL" id="MJFZ01000066">
    <property type="protein sequence ID" value="RAW39431.1"/>
    <property type="molecule type" value="Genomic_DNA"/>
</dbReference>
<proteinExistence type="predicted"/>
<feature type="transmembrane region" description="Helical" evidence="2">
    <location>
        <begin position="113"/>
        <end position="137"/>
    </location>
</feature>
<accession>A0A329SSE9</accession>
<keyword evidence="4" id="KW-1185">Reference proteome</keyword>
<feature type="region of interest" description="Disordered" evidence="1">
    <location>
        <begin position="442"/>
        <end position="465"/>
    </location>
</feature>
<feature type="transmembrane region" description="Helical" evidence="2">
    <location>
        <begin position="143"/>
        <end position="164"/>
    </location>
</feature>
<feature type="transmembrane region" description="Helical" evidence="2">
    <location>
        <begin position="241"/>
        <end position="264"/>
    </location>
</feature>
<gene>
    <name evidence="3" type="ORF">PC110_g4304</name>
</gene>
<evidence type="ECO:0000313" key="4">
    <source>
        <dbReference type="Proteomes" id="UP000251314"/>
    </source>
</evidence>
<sequence>MDTFDRAFQAAGNYWNHLQVGHRGRYSVQRLLSLRDYCERTSPMRVFLVCTMSLVPSFIMAILVECIPLKPPDEGWKANYAFWIRLYVSSLPTAFGAVFQVKETIEPGVISKAGILVTGIGSCTCYVALTMLIAVLWKFPIPFGYVLTVAPFVFFYMAFFLLSIGPRVLRKSPALRHKLFSQMTVIAAQGVLAIAYPTFSAIFNQLSATQQSIFIFVLPLIKFSVKQVIAKASAHLKECVGLIVVFSVDVCNALYVVVCMQTAISPVTTTVMITSDAFFVLLALRSIYYQLNATQGRLQSLNSSKGNYLEDLLVLIRGIFRENDNSNGAPVSIRVSAPLPLPISIESARYLNEIEHTKRRNARDTHSTNYLSVVPTATTWIESMPSSTNRQQDRGELDWAVLNATSAFDVTNNAPNTLRVHPARQLADNLMPGPPLPVAVSIRTSTQQTESRSKSRISASPSTQDASIQDVQNALQTLFHSEYVVMGEYIECAIPVLYAVYLAFLYHLPTAAYYPHTRSLTSEKFVRAVMNLFLYSLVEFASFTGLSIVLRRKFGFSPLYQLAFVLETQVATLQGHLFLWISVILQMTLIHNGVDLEAPFK</sequence>
<protein>
    <submittedName>
        <fullName evidence="3">Uncharacterized protein</fullName>
    </submittedName>
</protein>
<name>A0A329SSE9_9STRA</name>
<feature type="transmembrane region" description="Helical" evidence="2">
    <location>
        <begin position="84"/>
        <end position="101"/>
    </location>
</feature>
<dbReference type="Proteomes" id="UP000251314">
    <property type="component" value="Unassembled WGS sequence"/>
</dbReference>
<feature type="transmembrane region" description="Helical" evidence="2">
    <location>
        <begin position="46"/>
        <end position="64"/>
    </location>
</feature>
<feature type="transmembrane region" description="Helical" evidence="2">
    <location>
        <begin position="562"/>
        <end position="585"/>
    </location>
</feature>
<evidence type="ECO:0000256" key="1">
    <source>
        <dbReference type="SAM" id="MobiDB-lite"/>
    </source>
</evidence>